<evidence type="ECO:0000256" key="1">
    <source>
        <dbReference type="SAM" id="Coils"/>
    </source>
</evidence>
<feature type="coiled-coil region" evidence="1">
    <location>
        <begin position="125"/>
        <end position="156"/>
    </location>
</feature>
<feature type="compositionally biased region" description="Polar residues" evidence="2">
    <location>
        <begin position="28"/>
        <end position="51"/>
    </location>
</feature>
<organism evidence="3 4">
    <name type="scientific">Monilinia vaccinii-corymbosi</name>
    <dbReference type="NCBI Taxonomy" id="61207"/>
    <lineage>
        <taxon>Eukaryota</taxon>
        <taxon>Fungi</taxon>
        <taxon>Dikarya</taxon>
        <taxon>Ascomycota</taxon>
        <taxon>Pezizomycotina</taxon>
        <taxon>Leotiomycetes</taxon>
        <taxon>Helotiales</taxon>
        <taxon>Sclerotiniaceae</taxon>
        <taxon>Monilinia</taxon>
    </lineage>
</organism>
<feature type="region of interest" description="Disordered" evidence="2">
    <location>
        <begin position="171"/>
        <end position="207"/>
    </location>
</feature>
<proteinExistence type="predicted"/>
<dbReference type="EMBL" id="CP063405">
    <property type="protein sequence ID" value="QSZ28750.1"/>
    <property type="molecule type" value="Genomic_DNA"/>
</dbReference>
<evidence type="ECO:0000256" key="2">
    <source>
        <dbReference type="SAM" id="MobiDB-lite"/>
    </source>
</evidence>
<protein>
    <submittedName>
        <fullName evidence="3">Uncharacterized protein</fullName>
    </submittedName>
</protein>
<name>A0A8A3NXG4_9HELO</name>
<accession>A0A8A3NXG4</accession>
<sequence length="207" mass="23729">MNGFRNLFPLPHSIFPSHSRRSRHAQTRPRSTSGRAHTSRTPGWRSYSASSGTASWHPVYLLNSRLTLAPDDGPAMTPRCGGLNQTRMQTRRLRGDRGYGGYGEEYLRGSGVEESARSWGGCISRQERERNIQRKIEQVMEMQELLIQEQERLEDEWRCIRKAWDLLEEDRGRERERVRRSRGLNGLDGDGDGAVMGSGRSGRRDTR</sequence>
<feature type="region of interest" description="Disordered" evidence="2">
    <location>
        <begin position="12"/>
        <end position="51"/>
    </location>
</feature>
<feature type="compositionally biased region" description="Basic residues" evidence="2">
    <location>
        <begin position="18"/>
        <end position="27"/>
    </location>
</feature>
<evidence type="ECO:0000313" key="4">
    <source>
        <dbReference type="Proteomes" id="UP000672032"/>
    </source>
</evidence>
<keyword evidence="4" id="KW-1185">Reference proteome</keyword>
<reference evidence="3" key="1">
    <citation type="submission" date="2020-10" db="EMBL/GenBank/DDBJ databases">
        <title>Genome Sequence of Monilinia vaccinii-corymbosi Sheds Light on Mummy Berry Disease Infection of Blueberry and Mating Type.</title>
        <authorList>
            <person name="Yow A.G."/>
            <person name="Zhang Y."/>
            <person name="Bansal K."/>
            <person name="Eacker S.M."/>
            <person name="Sullivan S."/>
            <person name="Liachko I."/>
            <person name="Cubeta M.A."/>
            <person name="Rollins J.A."/>
            <person name="Ashrafi H."/>
        </authorList>
    </citation>
    <scope>NUCLEOTIDE SEQUENCE</scope>
    <source>
        <strain evidence="3">RL-1</strain>
    </source>
</reference>
<gene>
    <name evidence="3" type="ORF">DSL72_003252</name>
</gene>
<dbReference type="AlphaFoldDB" id="A0A8A3NXG4"/>
<evidence type="ECO:0000313" key="3">
    <source>
        <dbReference type="EMBL" id="QSZ28750.1"/>
    </source>
</evidence>
<dbReference type="Proteomes" id="UP000672032">
    <property type="component" value="Chromosome 1"/>
</dbReference>
<feature type="compositionally biased region" description="Gly residues" evidence="2">
    <location>
        <begin position="186"/>
        <end position="200"/>
    </location>
</feature>
<dbReference type="OrthoDB" id="3524889at2759"/>
<keyword evidence="1" id="KW-0175">Coiled coil</keyword>